<dbReference type="Proteomes" id="UP001634393">
    <property type="component" value="Unassembled WGS sequence"/>
</dbReference>
<gene>
    <name evidence="1" type="ORF">ACJIZ3_007961</name>
</gene>
<evidence type="ECO:0000313" key="1">
    <source>
        <dbReference type="EMBL" id="KAL3833225.1"/>
    </source>
</evidence>
<sequence>MLSSDSREVFLHCWCVSKCWTLKQLNDIKNTASTEDYIIYIIHVHDLQVTLKLFWSEIEIGEDNSLSELFCSTHQSHNLEENNKFEYLCGTFQFSGKDQWRNKAEHWKGSK</sequence>
<evidence type="ECO:0000313" key="2">
    <source>
        <dbReference type="Proteomes" id="UP001634393"/>
    </source>
</evidence>
<keyword evidence="2" id="KW-1185">Reference proteome</keyword>
<dbReference type="AlphaFoldDB" id="A0ABD3T8E8"/>
<protein>
    <submittedName>
        <fullName evidence="1">Uncharacterized protein</fullName>
    </submittedName>
</protein>
<reference evidence="1 2" key="1">
    <citation type="submission" date="2024-12" db="EMBL/GenBank/DDBJ databases">
        <title>The unique morphological basis and parallel evolutionary history of personate flowers in Penstemon.</title>
        <authorList>
            <person name="Depatie T.H."/>
            <person name="Wessinger C.A."/>
        </authorList>
    </citation>
    <scope>NUCLEOTIDE SEQUENCE [LARGE SCALE GENOMIC DNA]</scope>
    <source>
        <strain evidence="1">WTNN_2</strain>
        <tissue evidence="1">Leaf</tissue>
    </source>
</reference>
<comment type="caution">
    <text evidence="1">The sequence shown here is derived from an EMBL/GenBank/DDBJ whole genome shotgun (WGS) entry which is preliminary data.</text>
</comment>
<dbReference type="EMBL" id="JBJXBP010000004">
    <property type="protein sequence ID" value="KAL3833225.1"/>
    <property type="molecule type" value="Genomic_DNA"/>
</dbReference>
<organism evidence="1 2">
    <name type="scientific">Penstemon smallii</name>
    <dbReference type="NCBI Taxonomy" id="265156"/>
    <lineage>
        <taxon>Eukaryota</taxon>
        <taxon>Viridiplantae</taxon>
        <taxon>Streptophyta</taxon>
        <taxon>Embryophyta</taxon>
        <taxon>Tracheophyta</taxon>
        <taxon>Spermatophyta</taxon>
        <taxon>Magnoliopsida</taxon>
        <taxon>eudicotyledons</taxon>
        <taxon>Gunneridae</taxon>
        <taxon>Pentapetalae</taxon>
        <taxon>asterids</taxon>
        <taxon>lamiids</taxon>
        <taxon>Lamiales</taxon>
        <taxon>Plantaginaceae</taxon>
        <taxon>Cheloneae</taxon>
        <taxon>Penstemon</taxon>
    </lineage>
</organism>
<proteinExistence type="predicted"/>
<name>A0ABD3T8E8_9LAMI</name>
<accession>A0ABD3T8E8</accession>